<name>A0A5B3GXR5_9BACT</name>
<keyword evidence="1" id="KW-0732">Signal</keyword>
<evidence type="ECO:0000313" key="2">
    <source>
        <dbReference type="EMBL" id="KAA2378431.1"/>
    </source>
</evidence>
<dbReference type="EMBL" id="VVXJ01000001">
    <property type="protein sequence ID" value="KAA2378431.1"/>
    <property type="molecule type" value="Genomic_DNA"/>
</dbReference>
<protein>
    <recommendedName>
        <fullName evidence="4">DUF4252 domain-containing protein</fullName>
    </recommendedName>
</protein>
<proteinExistence type="predicted"/>
<dbReference type="AlphaFoldDB" id="A0A5B3GXR5"/>
<reference evidence="2 3" key="1">
    <citation type="journal article" date="2019" name="Nat. Med.">
        <title>A library of human gut bacterial isolates paired with longitudinal multiomics data enables mechanistic microbiome research.</title>
        <authorList>
            <person name="Poyet M."/>
            <person name="Groussin M."/>
            <person name="Gibbons S.M."/>
            <person name="Avila-Pacheco J."/>
            <person name="Jiang X."/>
            <person name="Kearney S.M."/>
            <person name="Perrotta A.R."/>
            <person name="Berdy B."/>
            <person name="Zhao S."/>
            <person name="Lieberman T.D."/>
            <person name="Swanson P.K."/>
            <person name="Smith M."/>
            <person name="Roesemann S."/>
            <person name="Alexander J.E."/>
            <person name="Rich S.A."/>
            <person name="Livny J."/>
            <person name="Vlamakis H."/>
            <person name="Clish C."/>
            <person name="Bullock K."/>
            <person name="Deik A."/>
            <person name="Scott J."/>
            <person name="Pierce K.A."/>
            <person name="Xavier R.J."/>
            <person name="Alm E.J."/>
        </authorList>
    </citation>
    <scope>NUCLEOTIDE SEQUENCE [LARGE SCALE GENOMIC DNA]</scope>
    <source>
        <strain evidence="2 3">BIOML-A1</strain>
    </source>
</reference>
<feature type="chain" id="PRO_5022672840" description="DUF4252 domain-containing protein" evidence="1">
    <location>
        <begin position="20"/>
        <end position="188"/>
    </location>
</feature>
<dbReference type="RefSeq" id="WP_118406088.1">
    <property type="nucleotide sequence ID" value="NZ_CAXSTY010000001.1"/>
</dbReference>
<feature type="signal peptide" evidence="1">
    <location>
        <begin position="1"/>
        <end position="19"/>
    </location>
</feature>
<comment type="caution">
    <text evidence="2">The sequence shown here is derived from an EMBL/GenBank/DDBJ whole genome shotgun (WGS) entry which is preliminary data.</text>
</comment>
<dbReference type="Proteomes" id="UP000322658">
    <property type="component" value="Unassembled WGS sequence"/>
</dbReference>
<evidence type="ECO:0008006" key="4">
    <source>
        <dbReference type="Google" id="ProtNLM"/>
    </source>
</evidence>
<sequence length="188" mass="21936">MKKLLLTICSSLFCVLSYAQTEHLTFKGLPIDGSKQEFVKELQRQGYVYVDDDILSGTFIGRDSYVFIYDTPITNTVWQVGVLFKSTYDTWSLIKRIYDDLVDVYTKKYGAPILDQKEFKSPWREGDGHELFALRSDRCVYRTVFVYIKDRMDIGCVEIRMANDCRIIILYEDSINSDLLTKERANEI</sequence>
<evidence type="ECO:0000256" key="1">
    <source>
        <dbReference type="SAM" id="SignalP"/>
    </source>
</evidence>
<evidence type="ECO:0000313" key="3">
    <source>
        <dbReference type="Proteomes" id="UP000322658"/>
    </source>
</evidence>
<organism evidence="2 3">
    <name type="scientific">Alistipes shahii</name>
    <dbReference type="NCBI Taxonomy" id="328814"/>
    <lineage>
        <taxon>Bacteria</taxon>
        <taxon>Pseudomonadati</taxon>
        <taxon>Bacteroidota</taxon>
        <taxon>Bacteroidia</taxon>
        <taxon>Bacteroidales</taxon>
        <taxon>Rikenellaceae</taxon>
        <taxon>Alistipes</taxon>
    </lineage>
</organism>
<accession>A0A5B3GXR5</accession>
<gene>
    <name evidence="2" type="ORF">F2Y07_00885</name>
</gene>